<dbReference type="HOGENOM" id="CLU_018294_4_0_1"/>
<feature type="domain" description="HTH CENPB-type" evidence="2">
    <location>
        <begin position="153"/>
        <end position="227"/>
    </location>
</feature>
<reference evidence="3" key="1">
    <citation type="submission" date="2014-01" db="EMBL/GenBank/DDBJ databases">
        <title>The genome of the white-rot fungus Pycnoporus cinnabarinus: a basidiomycete model with a versatile arsenal for lignocellulosic biomass breakdown.</title>
        <authorList>
            <person name="Levasseur A."/>
            <person name="Lomascolo A."/>
            <person name="Ruiz-Duenas F.J."/>
            <person name="Uzan E."/>
            <person name="Piumi F."/>
            <person name="Kues U."/>
            <person name="Ram A.F.J."/>
            <person name="Murat C."/>
            <person name="Haon M."/>
            <person name="Benoit I."/>
            <person name="Arfi Y."/>
            <person name="Chevret D."/>
            <person name="Drula E."/>
            <person name="Kwon M.J."/>
            <person name="Gouret P."/>
            <person name="Lesage-Meessen L."/>
            <person name="Lombard V."/>
            <person name="Mariette J."/>
            <person name="Noirot C."/>
            <person name="Park J."/>
            <person name="Patyshakuliyeva A."/>
            <person name="Wieneger R.A.B."/>
            <person name="Wosten H.A.B."/>
            <person name="Martin F."/>
            <person name="Coutinho P.M."/>
            <person name="de Vries R."/>
            <person name="Martinez A.T."/>
            <person name="Klopp C."/>
            <person name="Pontarotti P."/>
            <person name="Henrissat B."/>
            <person name="Record E."/>
        </authorList>
    </citation>
    <scope>NUCLEOTIDE SEQUENCE [LARGE SCALE GENOMIC DNA]</scope>
    <source>
        <strain evidence="3">BRFM137</strain>
    </source>
</reference>
<dbReference type="Proteomes" id="UP000029665">
    <property type="component" value="Unassembled WGS sequence"/>
</dbReference>
<gene>
    <name evidence="3" type="ORF">BN946_scf185000.g79</name>
</gene>
<comment type="caution">
    <text evidence="3">The sequence shown here is derived from an EMBL/GenBank/DDBJ whole genome shotgun (WGS) entry which is preliminary data.</text>
</comment>
<evidence type="ECO:0000313" key="4">
    <source>
        <dbReference type="Proteomes" id="UP000029665"/>
    </source>
</evidence>
<dbReference type="SUPFAM" id="SSF46689">
    <property type="entry name" value="Homeodomain-like"/>
    <property type="match status" value="1"/>
</dbReference>
<dbReference type="Gene3D" id="1.10.10.60">
    <property type="entry name" value="Homeodomain-like"/>
    <property type="match status" value="1"/>
</dbReference>
<protein>
    <recommendedName>
        <fullName evidence="2">HTH CENPB-type domain-containing protein</fullName>
    </recommendedName>
</protein>
<dbReference type="SMART" id="SM00674">
    <property type="entry name" value="CENPB"/>
    <property type="match status" value="1"/>
</dbReference>
<proteinExistence type="predicted"/>
<dbReference type="EMBL" id="CCBP010000028">
    <property type="protein sequence ID" value="CDO68936.1"/>
    <property type="molecule type" value="Genomic_DNA"/>
</dbReference>
<dbReference type="InterPro" id="IPR006600">
    <property type="entry name" value="HTH_CenpB_DNA-bd_dom"/>
</dbReference>
<sequence length="326" mass="37072">MSSEHLERLRKGLGILEAQISTRKVQLNTRINEKQKLTEEEETWLDNQANTIDKVRVLDVLSDISASDLKTTIEKLPPELKVTLKRLEDAIQDKATGQLNVAGASRKLAHSQTFQQNLPKPQIKQPLVCRWLKEEKKWRAQWSEGASVPGVQDAKRAPQTEHPKVTQLMDAWVTQARQAGILLTGEVLRTKWKSFADRVGVPAEERLSLSEGWLNRLKDRHGLCGIKRHGEAGSVETRTVEEERARIQKLIRNRGYRPCDIYNMDETGLFYQMPPDRGLADHAMSGTKAKKTRLTYAFTCNADGSDVRDRAQTITQSNNWTKRPLC</sequence>
<organism evidence="3 4">
    <name type="scientific">Pycnoporus cinnabarinus</name>
    <name type="common">Cinnabar-red polypore</name>
    <name type="synonym">Trametes cinnabarina</name>
    <dbReference type="NCBI Taxonomy" id="5643"/>
    <lineage>
        <taxon>Eukaryota</taxon>
        <taxon>Fungi</taxon>
        <taxon>Dikarya</taxon>
        <taxon>Basidiomycota</taxon>
        <taxon>Agaricomycotina</taxon>
        <taxon>Agaricomycetes</taxon>
        <taxon>Polyporales</taxon>
        <taxon>Polyporaceae</taxon>
        <taxon>Trametes</taxon>
    </lineage>
</organism>
<keyword evidence="4" id="KW-1185">Reference proteome</keyword>
<evidence type="ECO:0000259" key="2">
    <source>
        <dbReference type="PROSITE" id="PS51253"/>
    </source>
</evidence>
<accession>A0A060S442</accession>
<dbReference type="OMA" id="APNQKIT"/>
<name>A0A060S442_PYCCI</name>
<dbReference type="GO" id="GO:0003677">
    <property type="term" value="F:DNA binding"/>
    <property type="evidence" value="ECO:0007669"/>
    <property type="project" value="UniProtKB-KW"/>
</dbReference>
<evidence type="ECO:0000256" key="1">
    <source>
        <dbReference type="ARBA" id="ARBA00023125"/>
    </source>
</evidence>
<dbReference type="PROSITE" id="PS51253">
    <property type="entry name" value="HTH_CENPB"/>
    <property type="match status" value="1"/>
</dbReference>
<dbReference type="PANTHER" id="PTHR19303:SF73">
    <property type="entry name" value="PROTEIN PDC2"/>
    <property type="match status" value="1"/>
</dbReference>
<dbReference type="InterPro" id="IPR009057">
    <property type="entry name" value="Homeodomain-like_sf"/>
</dbReference>
<dbReference type="OrthoDB" id="2507562at2759"/>
<keyword evidence="1" id="KW-0238">DNA-binding</keyword>
<dbReference type="STRING" id="5643.A0A060S442"/>
<dbReference type="GO" id="GO:0005634">
    <property type="term" value="C:nucleus"/>
    <property type="evidence" value="ECO:0007669"/>
    <property type="project" value="TreeGrafter"/>
</dbReference>
<dbReference type="AlphaFoldDB" id="A0A060S442"/>
<evidence type="ECO:0000313" key="3">
    <source>
        <dbReference type="EMBL" id="CDO68936.1"/>
    </source>
</evidence>
<dbReference type="PANTHER" id="PTHR19303">
    <property type="entry name" value="TRANSPOSON"/>
    <property type="match status" value="1"/>
</dbReference>
<dbReference type="Pfam" id="PF03221">
    <property type="entry name" value="HTH_Tnp_Tc5"/>
    <property type="match status" value="1"/>
</dbReference>
<dbReference type="InterPro" id="IPR050863">
    <property type="entry name" value="CenT-Element_Derived"/>
</dbReference>